<gene>
    <name evidence="4" type="ORF">A2773_03900</name>
</gene>
<sequence>MKKIVILSIVIITSLVIGVLGLLTAIKLTTQEAVTPNAPEKPKAEEVPPPACTLEFTLNPQPTNTPGPSPTPTEVPEPSVTPTEAPGPTGTPKPNVVAKCSGLSASPTSGDVPLAVTFVGSGYDNNEGYIAGFDFNFGDGETKKIEQTFKTTDSYTITHTYTKIGTFIASVRIKDNNGDWSDIPDVCKQTIVMKGAGASVTPAPTTIAQVIPSSIVPSPTTEVVAPQIPQAGNMLPAIIAVAGGLLIAVFGWIAL</sequence>
<dbReference type="PROSITE" id="PS50093">
    <property type="entry name" value="PKD"/>
    <property type="match status" value="1"/>
</dbReference>
<name>A0A1F5ZQQ0_9BACT</name>
<dbReference type="STRING" id="1798375.A2773_03900"/>
<protein>
    <recommendedName>
        <fullName evidence="3">PKD domain-containing protein</fullName>
    </recommendedName>
</protein>
<dbReference type="AlphaFoldDB" id="A0A1F5ZQQ0"/>
<dbReference type="Gene3D" id="2.60.40.10">
    <property type="entry name" value="Immunoglobulins"/>
    <property type="match status" value="1"/>
</dbReference>
<evidence type="ECO:0000256" key="2">
    <source>
        <dbReference type="SAM" id="Phobius"/>
    </source>
</evidence>
<accession>A0A1F5ZQQ0</accession>
<feature type="domain" description="PKD" evidence="3">
    <location>
        <begin position="99"/>
        <end position="178"/>
    </location>
</feature>
<evidence type="ECO:0000256" key="1">
    <source>
        <dbReference type="SAM" id="MobiDB-lite"/>
    </source>
</evidence>
<dbReference type="InterPro" id="IPR035986">
    <property type="entry name" value="PKD_dom_sf"/>
</dbReference>
<dbReference type="CDD" id="cd00146">
    <property type="entry name" value="PKD"/>
    <property type="match status" value="1"/>
</dbReference>
<feature type="compositionally biased region" description="Low complexity" evidence="1">
    <location>
        <begin position="76"/>
        <end position="94"/>
    </location>
</feature>
<keyword evidence="2" id="KW-1133">Transmembrane helix</keyword>
<dbReference type="Pfam" id="PF18911">
    <property type="entry name" value="PKD_4"/>
    <property type="match status" value="1"/>
</dbReference>
<dbReference type="Proteomes" id="UP000177383">
    <property type="component" value="Unassembled WGS sequence"/>
</dbReference>
<dbReference type="SUPFAM" id="SSF49299">
    <property type="entry name" value="PKD domain"/>
    <property type="match status" value="1"/>
</dbReference>
<evidence type="ECO:0000313" key="5">
    <source>
        <dbReference type="Proteomes" id="UP000177383"/>
    </source>
</evidence>
<proteinExistence type="predicted"/>
<dbReference type="InterPro" id="IPR013783">
    <property type="entry name" value="Ig-like_fold"/>
</dbReference>
<feature type="transmembrane region" description="Helical" evidence="2">
    <location>
        <begin position="234"/>
        <end position="254"/>
    </location>
</feature>
<reference evidence="4 5" key="1">
    <citation type="journal article" date="2016" name="Nat. Commun.">
        <title>Thousands of microbial genomes shed light on interconnected biogeochemical processes in an aquifer system.</title>
        <authorList>
            <person name="Anantharaman K."/>
            <person name="Brown C.T."/>
            <person name="Hug L.A."/>
            <person name="Sharon I."/>
            <person name="Castelle C.J."/>
            <person name="Probst A.J."/>
            <person name="Thomas B.C."/>
            <person name="Singh A."/>
            <person name="Wilkins M.J."/>
            <person name="Karaoz U."/>
            <person name="Brodie E.L."/>
            <person name="Williams K.H."/>
            <person name="Hubbard S.S."/>
            <person name="Banfield J.F."/>
        </authorList>
    </citation>
    <scope>NUCLEOTIDE SEQUENCE [LARGE SCALE GENOMIC DNA]</scope>
</reference>
<evidence type="ECO:0000259" key="3">
    <source>
        <dbReference type="PROSITE" id="PS50093"/>
    </source>
</evidence>
<keyword evidence="2" id="KW-0812">Transmembrane</keyword>
<evidence type="ECO:0000313" key="4">
    <source>
        <dbReference type="EMBL" id="OGG14731.1"/>
    </source>
</evidence>
<feature type="compositionally biased region" description="Pro residues" evidence="1">
    <location>
        <begin position="63"/>
        <end position="75"/>
    </location>
</feature>
<dbReference type="EMBL" id="MFJE01000012">
    <property type="protein sequence ID" value="OGG14731.1"/>
    <property type="molecule type" value="Genomic_DNA"/>
</dbReference>
<dbReference type="InterPro" id="IPR000601">
    <property type="entry name" value="PKD_dom"/>
</dbReference>
<comment type="caution">
    <text evidence="4">The sequence shown here is derived from an EMBL/GenBank/DDBJ whole genome shotgun (WGS) entry which is preliminary data.</text>
</comment>
<keyword evidence="2" id="KW-0472">Membrane</keyword>
<organism evidence="4 5">
    <name type="scientific">Candidatus Gottesmanbacteria bacterium RIFCSPHIGHO2_01_FULL_39_10</name>
    <dbReference type="NCBI Taxonomy" id="1798375"/>
    <lineage>
        <taxon>Bacteria</taxon>
        <taxon>Candidatus Gottesmaniibacteriota</taxon>
    </lineage>
</organism>
<feature type="region of interest" description="Disordered" evidence="1">
    <location>
        <begin position="34"/>
        <end position="99"/>
    </location>
</feature>